<dbReference type="Pfam" id="PF00578">
    <property type="entry name" value="AhpC-TSA"/>
    <property type="match status" value="1"/>
</dbReference>
<organism evidence="5">
    <name type="scientific">Oceaniferula spumae</name>
    <dbReference type="NCBI Taxonomy" id="2979115"/>
    <lineage>
        <taxon>Bacteria</taxon>
        <taxon>Pseudomonadati</taxon>
        <taxon>Verrucomicrobiota</taxon>
        <taxon>Verrucomicrobiia</taxon>
        <taxon>Verrucomicrobiales</taxon>
        <taxon>Verrucomicrobiaceae</taxon>
        <taxon>Oceaniferula</taxon>
    </lineage>
</organism>
<sequence>MSIQVGDKAPDFTLVTKTADGPETVTLSDLVGSSNLVLLFVPMAFTGVCTDEFCDITKGISVYEDLDAKVIGISGDNPFAQEAWAQKEGIGITLLSDYEHDVAKAYGVAYDSFLPEANLIMGGVAKRSAFVVDKSGVVQYAEVQDHPKDLPDFDAIQACLKSL</sequence>
<dbReference type="InterPro" id="IPR036249">
    <property type="entry name" value="Thioredoxin-like_sf"/>
</dbReference>
<dbReference type="SUPFAM" id="SSF52833">
    <property type="entry name" value="Thioredoxin-like"/>
    <property type="match status" value="1"/>
</dbReference>
<evidence type="ECO:0000313" key="5">
    <source>
        <dbReference type="EMBL" id="BDS06172.1"/>
    </source>
</evidence>
<feature type="domain" description="Thioredoxin" evidence="4">
    <location>
        <begin position="3"/>
        <end position="163"/>
    </location>
</feature>
<dbReference type="GO" id="GO:0016209">
    <property type="term" value="F:antioxidant activity"/>
    <property type="evidence" value="ECO:0007669"/>
    <property type="project" value="InterPro"/>
</dbReference>
<dbReference type="KEGG" id="osu:NT6N_12120"/>
<dbReference type="Gene3D" id="3.40.30.10">
    <property type="entry name" value="Glutaredoxin"/>
    <property type="match status" value="1"/>
</dbReference>
<evidence type="ECO:0000256" key="2">
    <source>
        <dbReference type="ARBA" id="ARBA00023284"/>
    </source>
</evidence>
<dbReference type="InterPro" id="IPR024706">
    <property type="entry name" value="Peroxiredoxin_AhpC-typ"/>
</dbReference>
<dbReference type="PIRSF" id="PIRSF000239">
    <property type="entry name" value="AHPC"/>
    <property type="match status" value="1"/>
</dbReference>
<dbReference type="PANTHER" id="PTHR43110:SF1">
    <property type="entry name" value="THIOL PEROXIDASE"/>
    <property type="match status" value="1"/>
</dbReference>
<keyword evidence="2" id="KW-0676">Redox-active center</keyword>
<gene>
    <name evidence="5" type="primary">ahpC</name>
    <name evidence="5" type="ORF">NT6N_12120</name>
</gene>
<reference evidence="5" key="1">
    <citation type="submission" date="2024-07" db="EMBL/GenBank/DDBJ databases">
        <title>Complete genome sequence of Verrucomicrobiaceae bacterium NT6N.</title>
        <authorList>
            <person name="Huang C."/>
            <person name="Takami H."/>
            <person name="Hamasaki K."/>
        </authorList>
    </citation>
    <scope>NUCLEOTIDE SEQUENCE</scope>
    <source>
        <strain evidence="5">NT6N</strain>
    </source>
</reference>
<dbReference type="AlphaFoldDB" id="A0AAT9FJR4"/>
<feature type="active site" description="Cysteine sulfenic acid (-SOH) intermediate; for peroxidase activity" evidence="3">
    <location>
        <position position="49"/>
    </location>
</feature>
<evidence type="ECO:0000259" key="4">
    <source>
        <dbReference type="PROSITE" id="PS51352"/>
    </source>
</evidence>
<dbReference type="GO" id="GO:0016491">
    <property type="term" value="F:oxidoreductase activity"/>
    <property type="evidence" value="ECO:0007669"/>
    <property type="project" value="UniProtKB-KW"/>
</dbReference>
<dbReference type="EMBL" id="AP026866">
    <property type="protein sequence ID" value="BDS06172.1"/>
    <property type="molecule type" value="Genomic_DNA"/>
</dbReference>
<accession>A0AAT9FJR4</accession>
<keyword evidence="1" id="KW-0560">Oxidoreductase</keyword>
<dbReference type="InterPro" id="IPR013766">
    <property type="entry name" value="Thioredoxin_domain"/>
</dbReference>
<protein>
    <submittedName>
        <fullName evidence="5">Peroxiredoxin</fullName>
    </submittedName>
</protein>
<dbReference type="InterPro" id="IPR000866">
    <property type="entry name" value="AhpC/TSA"/>
</dbReference>
<proteinExistence type="predicted"/>
<evidence type="ECO:0000256" key="3">
    <source>
        <dbReference type="PIRSR" id="PIRSR000239-1"/>
    </source>
</evidence>
<dbReference type="PROSITE" id="PS51352">
    <property type="entry name" value="THIOREDOXIN_2"/>
    <property type="match status" value="1"/>
</dbReference>
<evidence type="ECO:0000256" key="1">
    <source>
        <dbReference type="ARBA" id="ARBA00023002"/>
    </source>
</evidence>
<dbReference type="PANTHER" id="PTHR43110">
    <property type="entry name" value="THIOL PEROXIDASE"/>
    <property type="match status" value="1"/>
</dbReference>
<dbReference type="InterPro" id="IPR050455">
    <property type="entry name" value="Tpx_Peroxidase_subfamily"/>
</dbReference>
<name>A0AAT9FJR4_9BACT</name>